<feature type="transmembrane region" description="Helical" evidence="6">
    <location>
        <begin position="12"/>
        <end position="32"/>
    </location>
</feature>
<feature type="transmembrane region" description="Helical" evidence="6">
    <location>
        <begin position="118"/>
        <end position="136"/>
    </location>
</feature>
<dbReference type="KEGG" id="oxy:HCG48_19400"/>
<feature type="transmembrane region" description="Helical" evidence="6">
    <location>
        <begin position="369"/>
        <end position="390"/>
    </location>
</feature>
<dbReference type="AlphaFoldDB" id="A0A6H1U0U3"/>
<evidence type="ECO:0000256" key="3">
    <source>
        <dbReference type="ARBA" id="ARBA00022692"/>
    </source>
</evidence>
<keyword evidence="4 6" id="KW-1133">Transmembrane helix</keyword>
<dbReference type="PANTHER" id="PTHR30250">
    <property type="entry name" value="PST FAMILY PREDICTED COLANIC ACID TRANSPORTER"/>
    <property type="match status" value="1"/>
</dbReference>
<dbReference type="InterPro" id="IPR050833">
    <property type="entry name" value="Poly_Biosynth_Transport"/>
</dbReference>
<dbReference type="Proteomes" id="UP000500857">
    <property type="component" value="Chromosome"/>
</dbReference>
<evidence type="ECO:0000256" key="6">
    <source>
        <dbReference type="SAM" id="Phobius"/>
    </source>
</evidence>
<organism evidence="7 8">
    <name type="scientific">Oxynema aestuarii AP17</name>
    <dbReference type="NCBI Taxonomy" id="2064643"/>
    <lineage>
        <taxon>Bacteria</taxon>
        <taxon>Bacillati</taxon>
        <taxon>Cyanobacteriota</taxon>
        <taxon>Cyanophyceae</taxon>
        <taxon>Oscillatoriophycideae</taxon>
        <taxon>Oscillatoriales</taxon>
        <taxon>Oscillatoriaceae</taxon>
        <taxon>Oxynema</taxon>
        <taxon>Oxynema aestuarii</taxon>
    </lineage>
</organism>
<evidence type="ECO:0000256" key="1">
    <source>
        <dbReference type="ARBA" id="ARBA00004651"/>
    </source>
</evidence>
<reference evidence="7 8" key="1">
    <citation type="submission" date="2020-04" db="EMBL/GenBank/DDBJ databases">
        <authorList>
            <person name="Basu S."/>
            <person name="Maruthanayagam V."/>
            <person name="Chakraborty S."/>
            <person name="Pramanik A."/>
            <person name="Mukherjee J."/>
            <person name="Brink B."/>
        </authorList>
    </citation>
    <scope>NUCLEOTIDE SEQUENCE [LARGE SCALE GENOMIC DNA]</scope>
    <source>
        <strain evidence="7 8">AP17</strain>
    </source>
</reference>
<dbReference type="PANTHER" id="PTHR30250:SF11">
    <property type="entry name" value="O-ANTIGEN TRANSPORTER-RELATED"/>
    <property type="match status" value="1"/>
</dbReference>
<keyword evidence="8" id="KW-1185">Reference proteome</keyword>
<keyword evidence="2" id="KW-1003">Cell membrane</keyword>
<evidence type="ECO:0000256" key="4">
    <source>
        <dbReference type="ARBA" id="ARBA00022989"/>
    </source>
</evidence>
<dbReference type="Pfam" id="PF01943">
    <property type="entry name" value="Polysacc_synt"/>
    <property type="match status" value="1"/>
</dbReference>
<comment type="subcellular location">
    <subcellularLocation>
        <location evidence="1">Cell membrane</location>
        <topology evidence="1">Multi-pass membrane protein</topology>
    </subcellularLocation>
</comment>
<evidence type="ECO:0000313" key="8">
    <source>
        <dbReference type="Proteomes" id="UP000500857"/>
    </source>
</evidence>
<evidence type="ECO:0000313" key="7">
    <source>
        <dbReference type="EMBL" id="QIZ72482.1"/>
    </source>
</evidence>
<feature type="transmembrane region" description="Helical" evidence="6">
    <location>
        <begin position="269"/>
        <end position="288"/>
    </location>
</feature>
<dbReference type="GO" id="GO:0005886">
    <property type="term" value="C:plasma membrane"/>
    <property type="evidence" value="ECO:0007669"/>
    <property type="project" value="UniProtKB-SubCell"/>
</dbReference>
<name>A0A6H1U0U3_9CYAN</name>
<protein>
    <submittedName>
        <fullName evidence="7">Oligosaccharide flippase family protein</fullName>
    </submittedName>
</protein>
<feature type="transmembrane region" description="Helical" evidence="6">
    <location>
        <begin position="157"/>
        <end position="179"/>
    </location>
</feature>
<keyword evidence="3 6" id="KW-0812">Transmembrane</keyword>
<dbReference type="RefSeq" id="WP_168570630.1">
    <property type="nucleotide sequence ID" value="NZ_CP051167.1"/>
</dbReference>
<evidence type="ECO:0000256" key="2">
    <source>
        <dbReference type="ARBA" id="ARBA00022475"/>
    </source>
</evidence>
<feature type="transmembrane region" description="Helical" evidence="6">
    <location>
        <begin position="300"/>
        <end position="323"/>
    </location>
</feature>
<feature type="transmembrane region" description="Helical" evidence="6">
    <location>
        <begin position="92"/>
        <end position="112"/>
    </location>
</feature>
<feature type="transmembrane region" description="Helical" evidence="6">
    <location>
        <begin position="185"/>
        <end position="204"/>
    </location>
</feature>
<sequence length="430" mass="47645">MTSYRFQIQSLAGTLGLKVIYLFLSFATNVLLTRYLKSSEYGNYAYTIAWLGLLNIISVLGLPLIIVREIAIYRTRSQWDFIRGFLLRLNRVVLLVSVALSSVVAIAAWYFGMVANESIYSILSIAAISIPFTALTSLRQSAMQGLSQVVAGQLPELLIRPLLFTIFIVILGSLFPTHFSAKNAIILHVVSTICAFFFGFFLLIRVLPKSSKIKEVEYGWREWISGGFPLTIATLINFVHLRIDTLMLGGFLGMQSVAFYAVASRSAELVALPLAIARPLLMPIFSSISAKQNYQKLESAIAKTAILLLLLSLPIAILLFFFGRYFLLLFGTEFQISYTALLILTAGQLMNASLGWMSQVSIAIENERTIAIIYGFSSLCNVFMNLLLIPRYGLEGAAIANSSSLVLSRCSILFSVRRLIQAKSSLESDE</sequence>
<evidence type="ECO:0000256" key="5">
    <source>
        <dbReference type="ARBA" id="ARBA00023136"/>
    </source>
</evidence>
<dbReference type="EMBL" id="CP051167">
    <property type="protein sequence ID" value="QIZ72482.1"/>
    <property type="molecule type" value="Genomic_DNA"/>
</dbReference>
<proteinExistence type="predicted"/>
<dbReference type="InterPro" id="IPR002797">
    <property type="entry name" value="Polysacc_synth"/>
</dbReference>
<accession>A0A6H1U0U3</accession>
<feature type="transmembrane region" description="Helical" evidence="6">
    <location>
        <begin position="335"/>
        <end position="357"/>
    </location>
</feature>
<keyword evidence="5 6" id="KW-0472">Membrane</keyword>
<feature type="transmembrane region" description="Helical" evidence="6">
    <location>
        <begin position="44"/>
        <end position="71"/>
    </location>
</feature>
<gene>
    <name evidence="7" type="ORF">HCG48_19400</name>
</gene>